<name>A0A392U884_9FABA</name>
<comment type="caution">
    <text evidence="1">The sequence shown here is derived from an EMBL/GenBank/DDBJ whole genome shotgun (WGS) entry which is preliminary data.</text>
</comment>
<reference evidence="1 2" key="1">
    <citation type="journal article" date="2018" name="Front. Plant Sci.">
        <title>Red Clover (Trifolium pratense) and Zigzag Clover (T. medium) - A Picture of Genomic Similarities and Differences.</title>
        <authorList>
            <person name="Dluhosova J."/>
            <person name="Istvanek J."/>
            <person name="Nedelnik J."/>
            <person name="Repkova J."/>
        </authorList>
    </citation>
    <scope>NUCLEOTIDE SEQUENCE [LARGE SCALE GENOMIC DNA]</scope>
    <source>
        <strain evidence="2">cv. 10/8</strain>
        <tissue evidence="1">Leaf</tissue>
    </source>
</reference>
<dbReference type="AlphaFoldDB" id="A0A392U884"/>
<protein>
    <submittedName>
        <fullName evidence="1">Uncharacterized protein</fullName>
    </submittedName>
</protein>
<feature type="non-terminal residue" evidence="1">
    <location>
        <position position="34"/>
    </location>
</feature>
<proteinExistence type="predicted"/>
<sequence length="34" mass="3879">MLDAEVTKKGRSKVTTTTRFDLDPKSKDKVILKK</sequence>
<organism evidence="1 2">
    <name type="scientific">Trifolium medium</name>
    <dbReference type="NCBI Taxonomy" id="97028"/>
    <lineage>
        <taxon>Eukaryota</taxon>
        <taxon>Viridiplantae</taxon>
        <taxon>Streptophyta</taxon>
        <taxon>Embryophyta</taxon>
        <taxon>Tracheophyta</taxon>
        <taxon>Spermatophyta</taxon>
        <taxon>Magnoliopsida</taxon>
        <taxon>eudicotyledons</taxon>
        <taxon>Gunneridae</taxon>
        <taxon>Pentapetalae</taxon>
        <taxon>rosids</taxon>
        <taxon>fabids</taxon>
        <taxon>Fabales</taxon>
        <taxon>Fabaceae</taxon>
        <taxon>Papilionoideae</taxon>
        <taxon>50 kb inversion clade</taxon>
        <taxon>NPAAA clade</taxon>
        <taxon>Hologalegina</taxon>
        <taxon>IRL clade</taxon>
        <taxon>Trifolieae</taxon>
        <taxon>Trifolium</taxon>
    </lineage>
</organism>
<accession>A0A392U884</accession>
<dbReference type="Proteomes" id="UP000265520">
    <property type="component" value="Unassembled WGS sequence"/>
</dbReference>
<keyword evidence="2" id="KW-1185">Reference proteome</keyword>
<evidence type="ECO:0000313" key="2">
    <source>
        <dbReference type="Proteomes" id="UP000265520"/>
    </source>
</evidence>
<evidence type="ECO:0000313" key="1">
    <source>
        <dbReference type="EMBL" id="MCI69004.1"/>
    </source>
</evidence>
<dbReference type="EMBL" id="LXQA010747227">
    <property type="protein sequence ID" value="MCI69004.1"/>
    <property type="molecule type" value="Genomic_DNA"/>
</dbReference>